<evidence type="ECO:0000313" key="1">
    <source>
        <dbReference type="EMBL" id="GAV01740.1"/>
    </source>
</evidence>
<dbReference type="AlphaFoldDB" id="A0A1D1VJF7"/>
<keyword evidence="2" id="KW-1185">Reference proteome</keyword>
<proteinExistence type="predicted"/>
<comment type="caution">
    <text evidence="1">The sequence shown here is derived from an EMBL/GenBank/DDBJ whole genome shotgun (WGS) entry which is preliminary data.</text>
</comment>
<sequence>MDEGRKATRRNRGTFIWFRLTNSLSRPAFVSIARSAYYHDERLLSVMCGILEGKTAAIGALILYGS</sequence>
<protein>
    <submittedName>
        <fullName evidence="1">Uncharacterized protein</fullName>
    </submittedName>
</protein>
<dbReference type="Proteomes" id="UP000186922">
    <property type="component" value="Unassembled WGS sequence"/>
</dbReference>
<name>A0A1D1VJF7_RAMVA</name>
<reference evidence="1 2" key="1">
    <citation type="journal article" date="2016" name="Nat. Commun.">
        <title>Extremotolerant tardigrade genome and improved radiotolerance of human cultured cells by tardigrade-unique protein.</title>
        <authorList>
            <person name="Hashimoto T."/>
            <person name="Horikawa D.D."/>
            <person name="Saito Y."/>
            <person name="Kuwahara H."/>
            <person name="Kozuka-Hata H."/>
            <person name="Shin-I T."/>
            <person name="Minakuchi Y."/>
            <person name="Ohishi K."/>
            <person name="Motoyama A."/>
            <person name="Aizu T."/>
            <person name="Enomoto A."/>
            <person name="Kondo K."/>
            <person name="Tanaka S."/>
            <person name="Hara Y."/>
            <person name="Koshikawa S."/>
            <person name="Sagara H."/>
            <person name="Miura T."/>
            <person name="Yokobori S."/>
            <person name="Miyagawa K."/>
            <person name="Suzuki Y."/>
            <person name="Kubo T."/>
            <person name="Oyama M."/>
            <person name="Kohara Y."/>
            <person name="Fujiyama A."/>
            <person name="Arakawa K."/>
            <person name="Katayama T."/>
            <person name="Toyoda A."/>
            <person name="Kunieda T."/>
        </authorList>
    </citation>
    <scope>NUCLEOTIDE SEQUENCE [LARGE SCALE GENOMIC DNA]</scope>
    <source>
        <strain evidence="1 2">YOKOZUNA-1</strain>
    </source>
</reference>
<evidence type="ECO:0000313" key="2">
    <source>
        <dbReference type="Proteomes" id="UP000186922"/>
    </source>
</evidence>
<gene>
    <name evidence="1" type="primary">RvY_12400-1</name>
    <name evidence="1" type="synonym">RvY_12400.1</name>
    <name evidence="1" type="ORF">RvY_12400</name>
</gene>
<organism evidence="1 2">
    <name type="scientific">Ramazzottius varieornatus</name>
    <name type="common">Water bear</name>
    <name type="synonym">Tardigrade</name>
    <dbReference type="NCBI Taxonomy" id="947166"/>
    <lineage>
        <taxon>Eukaryota</taxon>
        <taxon>Metazoa</taxon>
        <taxon>Ecdysozoa</taxon>
        <taxon>Tardigrada</taxon>
        <taxon>Eutardigrada</taxon>
        <taxon>Parachela</taxon>
        <taxon>Hypsibioidea</taxon>
        <taxon>Ramazzottiidae</taxon>
        <taxon>Ramazzottius</taxon>
    </lineage>
</organism>
<dbReference type="EMBL" id="BDGG01000007">
    <property type="protein sequence ID" value="GAV01740.1"/>
    <property type="molecule type" value="Genomic_DNA"/>
</dbReference>
<accession>A0A1D1VJF7</accession>